<keyword evidence="1" id="KW-0472">Membrane</keyword>
<feature type="domain" description="Suppressor of white apricot N-terminal" evidence="2">
    <location>
        <begin position="32"/>
        <end position="142"/>
    </location>
</feature>
<feature type="transmembrane region" description="Helical" evidence="1">
    <location>
        <begin position="12"/>
        <end position="31"/>
    </location>
</feature>
<keyword evidence="1" id="KW-1133">Transmembrane helix</keyword>
<keyword evidence="1" id="KW-0812">Transmembrane</keyword>
<dbReference type="Pfam" id="PF09750">
    <property type="entry name" value="DRY_EERY"/>
    <property type="match status" value="1"/>
</dbReference>
<evidence type="ECO:0000313" key="5">
    <source>
        <dbReference type="WBParaSite" id="SBAD_0000033801-mRNA-1"/>
    </source>
</evidence>
<evidence type="ECO:0000313" key="4">
    <source>
        <dbReference type="Proteomes" id="UP000270296"/>
    </source>
</evidence>
<dbReference type="WBParaSite" id="SBAD_0000033801-mRNA-1">
    <property type="protein sequence ID" value="SBAD_0000033801-mRNA-1"/>
    <property type="gene ID" value="SBAD_0000033801"/>
</dbReference>
<dbReference type="SMART" id="SM01141">
    <property type="entry name" value="DRY_EERY"/>
    <property type="match status" value="1"/>
</dbReference>
<organism evidence="5">
    <name type="scientific">Soboliphyme baturini</name>
    <dbReference type="NCBI Taxonomy" id="241478"/>
    <lineage>
        <taxon>Eukaryota</taxon>
        <taxon>Metazoa</taxon>
        <taxon>Ecdysozoa</taxon>
        <taxon>Nematoda</taxon>
        <taxon>Enoplea</taxon>
        <taxon>Dorylaimia</taxon>
        <taxon>Dioctophymatida</taxon>
        <taxon>Dioctophymatoidea</taxon>
        <taxon>Soboliphymatidae</taxon>
        <taxon>Soboliphyme</taxon>
    </lineage>
</organism>
<gene>
    <name evidence="3" type="ORF">SBAD_LOCUS320</name>
</gene>
<proteinExistence type="predicted"/>
<reference evidence="5" key="1">
    <citation type="submission" date="2016-06" db="UniProtKB">
        <authorList>
            <consortium name="WormBaseParasite"/>
        </authorList>
    </citation>
    <scope>IDENTIFICATION</scope>
</reference>
<evidence type="ECO:0000313" key="3">
    <source>
        <dbReference type="EMBL" id="VDO82336.1"/>
    </source>
</evidence>
<accession>A0A183I9M6</accession>
<evidence type="ECO:0000256" key="1">
    <source>
        <dbReference type="SAM" id="Phobius"/>
    </source>
</evidence>
<keyword evidence="4" id="KW-1185">Reference proteome</keyword>
<protein>
    <submittedName>
        <fullName evidence="5">DRY_EERY domain-containing protein</fullName>
    </submittedName>
</protein>
<dbReference type="InterPro" id="IPR019147">
    <property type="entry name" value="SWAP_N_domain"/>
</dbReference>
<dbReference type="Proteomes" id="UP000270296">
    <property type="component" value="Unassembled WGS sequence"/>
</dbReference>
<dbReference type="EMBL" id="UZAM01000684">
    <property type="protein sequence ID" value="VDO82336.1"/>
    <property type="molecule type" value="Genomic_DNA"/>
</dbReference>
<name>A0A183I9M6_9BILA</name>
<sequence length="194" mass="22525">MNQIEPTCWPPVAMVPFWASVLIFLALAARYQFRCERVKSQAYVYAYVAGKVFNRKYDCRLHLTDLRQYDAELNCGSSAEPAALSAEEIELEKQLNEERYRDMVSDPAERLLFLEEEMKRYQASHGIRGVEFALDYSYESPAVLIRKPPLSDEEPSDDRDERKCIIAQELKVPVGVETVLIVYWFEFIVVIKNN</sequence>
<evidence type="ECO:0000259" key="2">
    <source>
        <dbReference type="SMART" id="SM01141"/>
    </source>
</evidence>
<dbReference type="AlphaFoldDB" id="A0A183I9M6"/>
<reference evidence="3 4" key="2">
    <citation type="submission" date="2018-11" db="EMBL/GenBank/DDBJ databases">
        <authorList>
            <consortium name="Pathogen Informatics"/>
        </authorList>
    </citation>
    <scope>NUCLEOTIDE SEQUENCE [LARGE SCALE GENOMIC DNA]</scope>
</reference>